<keyword evidence="4" id="KW-0249">Electron transport</keyword>
<evidence type="ECO:0000313" key="10">
    <source>
        <dbReference type="Proteomes" id="UP000254575"/>
    </source>
</evidence>
<dbReference type="PRINTS" id="PR00607">
    <property type="entry name" value="CYTCHROMECIE"/>
</dbReference>
<evidence type="ECO:0000256" key="3">
    <source>
        <dbReference type="ARBA" id="ARBA00022723"/>
    </source>
</evidence>
<dbReference type="PROSITE" id="PS51007">
    <property type="entry name" value="CYTC"/>
    <property type="match status" value="1"/>
</dbReference>
<keyword evidence="7" id="KW-0472">Membrane</keyword>
<dbReference type="AlphaFoldDB" id="A0A380N159"/>
<dbReference type="PANTHER" id="PTHR40942:SF4">
    <property type="entry name" value="CYTOCHROME C5"/>
    <property type="match status" value="1"/>
</dbReference>
<sequence length="165" mass="17345">MAKIETIPPYAKAIMWVAGIFMPLFLILPFFFYGGTDITGHTLDKTELQAGNLAPFGKLTLSSDIPVEAVAAVLDVQATYDKVCAACHATGISGAPVQGNQAAWQAKIDERGSVEALAEQGIKGINAMPAKGGAAISDEDFKKMVSFMLIKADIDTGSLPVAEAQ</sequence>
<reference evidence="9 10" key="1">
    <citation type="submission" date="2018-06" db="EMBL/GenBank/DDBJ databases">
        <authorList>
            <consortium name="Pathogen Informatics"/>
            <person name="Doyle S."/>
        </authorList>
    </citation>
    <scope>NUCLEOTIDE SEQUENCE [LARGE SCALE GENOMIC DNA]</scope>
    <source>
        <strain evidence="9 10">NCTC10717</strain>
    </source>
</reference>
<evidence type="ECO:0000313" key="9">
    <source>
        <dbReference type="EMBL" id="SUO98529.1"/>
    </source>
</evidence>
<dbReference type="InterPro" id="IPR036909">
    <property type="entry name" value="Cyt_c-like_dom_sf"/>
</dbReference>
<keyword evidence="3 6" id="KW-0479">Metal-binding</keyword>
<evidence type="ECO:0000256" key="2">
    <source>
        <dbReference type="ARBA" id="ARBA00022617"/>
    </source>
</evidence>
<dbReference type="InterPro" id="IPR009056">
    <property type="entry name" value="Cyt_c-like_dom"/>
</dbReference>
<name>A0A380N159_9GAMM</name>
<organism evidence="9 10">
    <name type="scientific">Suttonella indologenes</name>
    <dbReference type="NCBI Taxonomy" id="13276"/>
    <lineage>
        <taxon>Bacteria</taxon>
        <taxon>Pseudomonadati</taxon>
        <taxon>Pseudomonadota</taxon>
        <taxon>Gammaproteobacteria</taxon>
        <taxon>Cardiobacteriales</taxon>
        <taxon>Cardiobacteriaceae</taxon>
        <taxon>Suttonella</taxon>
    </lineage>
</organism>
<dbReference type="Proteomes" id="UP000254575">
    <property type="component" value="Unassembled WGS sequence"/>
</dbReference>
<dbReference type="GO" id="GO:0009055">
    <property type="term" value="F:electron transfer activity"/>
    <property type="evidence" value="ECO:0007669"/>
    <property type="project" value="InterPro"/>
</dbReference>
<dbReference type="SUPFAM" id="SSF46626">
    <property type="entry name" value="Cytochrome c"/>
    <property type="match status" value="1"/>
</dbReference>
<protein>
    <submittedName>
        <fullName evidence="9">Cytochrome c5</fullName>
    </submittedName>
</protein>
<keyword evidence="10" id="KW-1185">Reference proteome</keyword>
<gene>
    <name evidence="9" type="ORF">NCTC10717_02281</name>
</gene>
<feature type="domain" description="Cytochrome c" evidence="8">
    <location>
        <begin position="71"/>
        <end position="152"/>
    </location>
</feature>
<dbReference type="GO" id="GO:0020037">
    <property type="term" value="F:heme binding"/>
    <property type="evidence" value="ECO:0007669"/>
    <property type="project" value="InterPro"/>
</dbReference>
<keyword evidence="2 6" id="KW-0349">Heme</keyword>
<dbReference type="PANTHER" id="PTHR40942">
    <property type="match status" value="1"/>
</dbReference>
<dbReference type="Gene3D" id="1.10.760.10">
    <property type="entry name" value="Cytochrome c-like domain"/>
    <property type="match status" value="1"/>
</dbReference>
<accession>A0A380N159</accession>
<dbReference type="Pfam" id="PF13442">
    <property type="entry name" value="Cytochrome_CBB3"/>
    <property type="match status" value="1"/>
</dbReference>
<evidence type="ECO:0000256" key="7">
    <source>
        <dbReference type="SAM" id="Phobius"/>
    </source>
</evidence>
<dbReference type="InterPro" id="IPR002323">
    <property type="entry name" value="Cyt_CIE"/>
</dbReference>
<evidence type="ECO:0000256" key="5">
    <source>
        <dbReference type="ARBA" id="ARBA00023004"/>
    </source>
</evidence>
<keyword evidence="5 6" id="KW-0408">Iron</keyword>
<proteinExistence type="predicted"/>
<evidence type="ECO:0000256" key="1">
    <source>
        <dbReference type="ARBA" id="ARBA00022448"/>
    </source>
</evidence>
<evidence type="ECO:0000256" key="6">
    <source>
        <dbReference type="PROSITE-ProRule" id="PRU00433"/>
    </source>
</evidence>
<keyword evidence="7" id="KW-0812">Transmembrane</keyword>
<keyword evidence="7" id="KW-1133">Transmembrane helix</keyword>
<dbReference type="GO" id="GO:0005506">
    <property type="term" value="F:iron ion binding"/>
    <property type="evidence" value="ECO:0007669"/>
    <property type="project" value="InterPro"/>
</dbReference>
<evidence type="ECO:0000256" key="4">
    <source>
        <dbReference type="ARBA" id="ARBA00022982"/>
    </source>
</evidence>
<evidence type="ECO:0000259" key="8">
    <source>
        <dbReference type="PROSITE" id="PS51007"/>
    </source>
</evidence>
<keyword evidence="1" id="KW-0813">Transport</keyword>
<feature type="transmembrane region" description="Helical" evidence="7">
    <location>
        <begin position="13"/>
        <end position="33"/>
    </location>
</feature>
<dbReference type="RefSeq" id="WP_172459504.1">
    <property type="nucleotide sequence ID" value="NZ_UHIA01000004.1"/>
</dbReference>
<dbReference type="EMBL" id="UHIA01000004">
    <property type="protein sequence ID" value="SUO98529.1"/>
    <property type="molecule type" value="Genomic_DNA"/>
</dbReference>